<dbReference type="InterPro" id="IPR036709">
    <property type="entry name" value="Autotransporte_beta_dom_sf"/>
</dbReference>
<dbReference type="InterPro" id="IPR021958">
    <property type="entry name" value="DUF3575"/>
</dbReference>
<protein>
    <submittedName>
        <fullName evidence="1">Uncharacterized protein</fullName>
    </submittedName>
</protein>
<dbReference type="KEGG" id="pbt:ING2E5B_1094"/>
<proteinExistence type="predicted"/>
<dbReference type="AlphaFoldDB" id="A0A098C1N3"/>
<accession>A0A098C1N3</accession>
<gene>
    <name evidence="1" type="ORF">ING2E5B_1094</name>
</gene>
<reference evidence="1 2" key="1">
    <citation type="submission" date="2014-08" db="EMBL/GenBank/DDBJ databases">
        <authorList>
            <person name="Wibberg D."/>
        </authorList>
    </citation>
    <scope>NUCLEOTIDE SEQUENCE [LARGE SCALE GENOMIC DNA]</scope>
    <source>
        <strain evidence="2">ING2-E5B</strain>
    </source>
</reference>
<dbReference type="PATRIC" id="fig|1562970.3.peg.1083"/>
<dbReference type="Proteomes" id="UP000032417">
    <property type="component" value="Chromosome 1"/>
</dbReference>
<name>A0A098C1N3_9BACT</name>
<sequence length="189" mass="21577">MKRLFLSIVILFVISSYSFSQSVGLKTNLVHWATTTPNLGLEFSFNRKVTIDIGVGYNPFVFKDNKKVQHWIVQPELRYWTCESFNGHFFGIHALIGEYNVGGVDVPLGRLKDLKEYRYQGYGYGGGLTYGYQWILSKRWNLEASLGAGYVYLDYDKYPCAKCGTLLESNNKNYFGVTKAAVSLIYLIK</sequence>
<dbReference type="EMBL" id="LN515532">
    <property type="protein sequence ID" value="CEA15847.1"/>
    <property type="molecule type" value="Genomic_DNA"/>
</dbReference>
<evidence type="ECO:0000313" key="1">
    <source>
        <dbReference type="EMBL" id="CEA15847.1"/>
    </source>
</evidence>
<dbReference type="HOGENOM" id="CLU_085002_2_0_10"/>
<dbReference type="STRING" id="1562970.ING2E5B_1094"/>
<evidence type="ECO:0000313" key="2">
    <source>
        <dbReference type="Proteomes" id="UP000032417"/>
    </source>
</evidence>
<keyword evidence="2" id="KW-1185">Reference proteome</keyword>
<dbReference type="Pfam" id="PF12099">
    <property type="entry name" value="DUF3575"/>
    <property type="match status" value="1"/>
</dbReference>
<organism evidence="1 2">
    <name type="scientific">Fermentimonas caenicola</name>
    <dbReference type="NCBI Taxonomy" id="1562970"/>
    <lineage>
        <taxon>Bacteria</taxon>
        <taxon>Pseudomonadati</taxon>
        <taxon>Bacteroidota</taxon>
        <taxon>Bacteroidia</taxon>
        <taxon>Bacteroidales</taxon>
        <taxon>Dysgonomonadaceae</taxon>
        <taxon>Fermentimonas</taxon>
    </lineage>
</organism>
<dbReference type="SUPFAM" id="SSF103515">
    <property type="entry name" value="Autotransporter"/>
    <property type="match status" value="1"/>
</dbReference>
<dbReference type="Gene3D" id="2.40.128.130">
    <property type="entry name" value="Autotransporter beta-domain"/>
    <property type="match status" value="1"/>
</dbReference>
<dbReference type="OrthoDB" id="1060107at2"/>